<protein>
    <submittedName>
        <fullName evidence="2">Uncharacterized protein</fullName>
    </submittedName>
</protein>
<dbReference type="Proteomes" id="UP000285084">
    <property type="component" value="Unassembled WGS sequence"/>
</dbReference>
<dbReference type="VEuPathDB" id="FungiDB:FOC4_g10005688"/>
<dbReference type="VEuPathDB" id="FungiDB:FOIG_10357"/>
<dbReference type="AlphaFoldDB" id="A0A420NJT8"/>
<reference evidence="2 3" key="1">
    <citation type="journal article" date="2018" name="Sci. Rep.">
        <title>Characterisation of pathogen-specific regions and novel effector candidates in Fusarium oxysporum f. sp. cepae.</title>
        <authorList>
            <person name="Armitage A.D."/>
            <person name="Taylor A."/>
            <person name="Sobczyk M.K."/>
            <person name="Baxter L."/>
            <person name="Greenfield B.P."/>
            <person name="Bates H.J."/>
            <person name="Wilson F."/>
            <person name="Jackson A.C."/>
            <person name="Ott S."/>
            <person name="Harrison R.J."/>
            <person name="Clarkson J.P."/>
        </authorList>
    </citation>
    <scope>NUCLEOTIDE SEQUENCE [LARGE SCALE GENOMIC DNA]</scope>
    <source>
        <strain evidence="2 3">Fo_A13</strain>
    </source>
</reference>
<dbReference type="VEuPathDB" id="FungiDB:HZS61_010787"/>
<evidence type="ECO:0000313" key="2">
    <source>
        <dbReference type="EMBL" id="RKK80543.1"/>
    </source>
</evidence>
<dbReference type="VEuPathDB" id="FungiDB:FOC1_g10004252"/>
<evidence type="ECO:0000256" key="1">
    <source>
        <dbReference type="SAM" id="MobiDB-lite"/>
    </source>
</evidence>
<accession>A0A420NJT8</accession>
<feature type="region of interest" description="Disordered" evidence="1">
    <location>
        <begin position="1"/>
        <end position="38"/>
    </location>
</feature>
<sequence>MNHQRDIDLAPLSSSNNVENGDYQRGAFSCSPPSSEDSPIRHLLEHHQRFLTDAHAPTFASFHLSSQHFDTYEAEISRLFRRYDYDRNRATITIRMPSQTHNGFLHKLLLRLQDSEDEHKGDGAGAQAPKKIWSRQPDLQVGERNTQFPGCVVEVACSQSSADLEPLAYDYFSNTSFGVQLFIFVDIKVNARISVLRGNAGVVTWGMQQVEFQTTDKHPANINLALEPNVKDFVLSTEVGQYPDLAIRIPFQELHEMLRQARRDSLVKKGRGGNIRRPNKFDGEMVLPANFRTTKDPVAKGDGQFNGNQTTDEVTERQGAYGFRPRE</sequence>
<dbReference type="VEuPathDB" id="FungiDB:FOC1_g10004251"/>
<dbReference type="VEuPathDB" id="FungiDB:FOZG_15524"/>
<dbReference type="VEuPathDB" id="FungiDB:FOMG_09648"/>
<feature type="region of interest" description="Disordered" evidence="1">
    <location>
        <begin position="292"/>
        <end position="327"/>
    </location>
</feature>
<organism evidence="2 3">
    <name type="scientific">Fusarium oxysporum</name>
    <name type="common">Fusarium vascular wilt</name>
    <dbReference type="NCBI Taxonomy" id="5507"/>
    <lineage>
        <taxon>Eukaryota</taxon>
        <taxon>Fungi</taxon>
        <taxon>Dikarya</taxon>
        <taxon>Ascomycota</taxon>
        <taxon>Pezizomycotina</taxon>
        <taxon>Sordariomycetes</taxon>
        <taxon>Hypocreomycetidae</taxon>
        <taxon>Hypocreales</taxon>
        <taxon>Nectriaceae</taxon>
        <taxon>Fusarium</taxon>
        <taxon>Fusarium oxysporum species complex</taxon>
    </lineage>
</organism>
<comment type="caution">
    <text evidence="2">The sequence shown here is derived from an EMBL/GenBank/DDBJ whole genome shotgun (WGS) entry which is preliminary data.</text>
</comment>
<name>A0A420NJT8_FUSOX</name>
<dbReference type="EMBL" id="MRCX01000027">
    <property type="protein sequence ID" value="RKK80543.1"/>
    <property type="molecule type" value="Genomic_DNA"/>
</dbReference>
<gene>
    <name evidence="2" type="ORF">BFJ69_g4352</name>
</gene>
<dbReference type="VEuPathDB" id="FungiDB:FOXG_13251"/>
<evidence type="ECO:0000313" key="3">
    <source>
        <dbReference type="Proteomes" id="UP000285084"/>
    </source>
</evidence>
<proteinExistence type="predicted"/>